<name>A0A0F9MBA4_9ZZZZ</name>
<organism evidence="2">
    <name type="scientific">marine sediment metagenome</name>
    <dbReference type="NCBI Taxonomy" id="412755"/>
    <lineage>
        <taxon>unclassified sequences</taxon>
        <taxon>metagenomes</taxon>
        <taxon>ecological metagenomes</taxon>
    </lineage>
</organism>
<comment type="caution">
    <text evidence="2">The sequence shown here is derived from an EMBL/GenBank/DDBJ whole genome shotgun (WGS) entry which is preliminary data.</text>
</comment>
<accession>A0A0F9MBA4</accession>
<dbReference type="AlphaFoldDB" id="A0A0F9MBA4"/>
<evidence type="ECO:0000313" key="2">
    <source>
        <dbReference type="EMBL" id="KKM73945.1"/>
    </source>
</evidence>
<proteinExistence type="predicted"/>
<protein>
    <submittedName>
        <fullName evidence="2">Uncharacterized protein</fullName>
    </submittedName>
</protein>
<dbReference type="EMBL" id="LAZR01009220">
    <property type="protein sequence ID" value="KKM73945.1"/>
    <property type="molecule type" value="Genomic_DNA"/>
</dbReference>
<feature type="region of interest" description="Disordered" evidence="1">
    <location>
        <begin position="1"/>
        <end position="20"/>
    </location>
</feature>
<reference evidence="2" key="1">
    <citation type="journal article" date="2015" name="Nature">
        <title>Complex archaea that bridge the gap between prokaryotes and eukaryotes.</title>
        <authorList>
            <person name="Spang A."/>
            <person name="Saw J.H."/>
            <person name="Jorgensen S.L."/>
            <person name="Zaremba-Niedzwiedzka K."/>
            <person name="Martijn J."/>
            <person name="Lind A.E."/>
            <person name="van Eijk R."/>
            <person name="Schleper C."/>
            <person name="Guy L."/>
            <person name="Ettema T.J."/>
        </authorList>
    </citation>
    <scope>NUCLEOTIDE SEQUENCE</scope>
</reference>
<sequence>MADRTITPQRPGHAGATTTRTGSLLVPDTHIVRNDGATFLLFEKSAAVNCVVTVQTPATVGGLAVAERTFTITASGGDMVVGPFPPAIFNDAVGDLRFTLTDVDGLTVAAIH</sequence>
<gene>
    <name evidence="2" type="ORF">LCGC14_1405400</name>
</gene>
<evidence type="ECO:0000256" key="1">
    <source>
        <dbReference type="SAM" id="MobiDB-lite"/>
    </source>
</evidence>